<dbReference type="PANTHER" id="PTHR31806">
    <property type="entry name" value="PURINE-CYTOSINE PERMEASE FCY2-RELATED"/>
    <property type="match status" value="1"/>
</dbReference>
<dbReference type="Pfam" id="PF02133">
    <property type="entry name" value="Transp_cyt_pur"/>
    <property type="match status" value="1"/>
</dbReference>
<feature type="transmembrane region" description="Helical" evidence="8">
    <location>
        <begin position="324"/>
        <end position="342"/>
    </location>
</feature>
<feature type="transmembrane region" description="Helical" evidence="8">
    <location>
        <begin position="227"/>
        <end position="246"/>
    </location>
</feature>
<evidence type="ECO:0000256" key="3">
    <source>
        <dbReference type="ARBA" id="ARBA00022448"/>
    </source>
</evidence>
<name>A0A9P6B1C2_9AGAM</name>
<comment type="subcellular location">
    <subcellularLocation>
        <location evidence="1">Membrane</location>
        <topology evidence="1">Multi-pass membrane protein</topology>
    </subcellularLocation>
</comment>
<feature type="transmembrane region" description="Helical" evidence="8">
    <location>
        <begin position="266"/>
        <end position="290"/>
    </location>
</feature>
<evidence type="ECO:0000256" key="2">
    <source>
        <dbReference type="ARBA" id="ARBA00008974"/>
    </source>
</evidence>
<evidence type="ECO:0000256" key="8">
    <source>
        <dbReference type="SAM" id="Phobius"/>
    </source>
</evidence>
<evidence type="ECO:0000313" key="9">
    <source>
        <dbReference type="EMBL" id="KAF9515846.1"/>
    </source>
</evidence>
<feature type="transmembrane region" description="Helical" evidence="8">
    <location>
        <begin position="198"/>
        <end position="215"/>
    </location>
</feature>
<dbReference type="AlphaFoldDB" id="A0A9P6B1C2"/>
<dbReference type="InterPro" id="IPR026030">
    <property type="entry name" value="Pur-cyt_permease_Fcy2/21/22"/>
</dbReference>
<evidence type="ECO:0000256" key="1">
    <source>
        <dbReference type="ARBA" id="ARBA00004141"/>
    </source>
</evidence>
<proteinExistence type="inferred from homology"/>
<keyword evidence="3 7" id="KW-0813">Transport</keyword>
<organism evidence="9 10">
    <name type="scientific">Hydnum rufescens UP504</name>
    <dbReference type="NCBI Taxonomy" id="1448309"/>
    <lineage>
        <taxon>Eukaryota</taxon>
        <taxon>Fungi</taxon>
        <taxon>Dikarya</taxon>
        <taxon>Basidiomycota</taxon>
        <taxon>Agaricomycotina</taxon>
        <taxon>Agaricomycetes</taxon>
        <taxon>Cantharellales</taxon>
        <taxon>Hydnaceae</taxon>
        <taxon>Hydnum</taxon>
    </lineage>
</organism>
<keyword evidence="6 7" id="KW-0472">Membrane</keyword>
<evidence type="ECO:0000313" key="10">
    <source>
        <dbReference type="Proteomes" id="UP000886523"/>
    </source>
</evidence>
<feature type="transmembrane region" description="Helical" evidence="8">
    <location>
        <begin position="382"/>
        <end position="405"/>
    </location>
</feature>
<keyword evidence="5 8" id="KW-1133">Transmembrane helix</keyword>
<feature type="transmembrane region" description="Helical" evidence="8">
    <location>
        <begin position="134"/>
        <end position="157"/>
    </location>
</feature>
<dbReference type="InterPro" id="IPR001248">
    <property type="entry name" value="Pur-cyt_permease"/>
</dbReference>
<dbReference type="Proteomes" id="UP000886523">
    <property type="component" value="Unassembled WGS sequence"/>
</dbReference>
<keyword evidence="4 8" id="KW-0812">Transmembrane</keyword>
<comment type="similarity">
    <text evidence="2 7">Belongs to the purine-cytosine permease (2.A.39) family.</text>
</comment>
<comment type="caution">
    <text evidence="9">The sequence shown here is derived from an EMBL/GenBank/DDBJ whole genome shotgun (WGS) entry which is preliminary data.</text>
</comment>
<feature type="transmembrane region" description="Helical" evidence="8">
    <location>
        <begin position="62"/>
        <end position="88"/>
    </location>
</feature>
<evidence type="ECO:0000256" key="7">
    <source>
        <dbReference type="PIRNR" id="PIRNR002744"/>
    </source>
</evidence>
<evidence type="ECO:0000256" key="5">
    <source>
        <dbReference type="ARBA" id="ARBA00022989"/>
    </source>
</evidence>
<feature type="transmembrane region" description="Helical" evidence="8">
    <location>
        <begin position="354"/>
        <end position="376"/>
    </location>
</feature>
<evidence type="ECO:0000256" key="6">
    <source>
        <dbReference type="ARBA" id="ARBA00023136"/>
    </source>
</evidence>
<reference evidence="9" key="1">
    <citation type="journal article" date="2020" name="Nat. Commun.">
        <title>Large-scale genome sequencing of mycorrhizal fungi provides insights into the early evolution of symbiotic traits.</title>
        <authorList>
            <person name="Miyauchi S."/>
            <person name="Kiss E."/>
            <person name="Kuo A."/>
            <person name="Drula E."/>
            <person name="Kohler A."/>
            <person name="Sanchez-Garcia M."/>
            <person name="Morin E."/>
            <person name="Andreopoulos B."/>
            <person name="Barry K.W."/>
            <person name="Bonito G."/>
            <person name="Buee M."/>
            <person name="Carver A."/>
            <person name="Chen C."/>
            <person name="Cichocki N."/>
            <person name="Clum A."/>
            <person name="Culley D."/>
            <person name="Crous P.W."/>
            <person name="Fauchery L."/>
            <person name="Girlanda M."/>
            <person name="Hayes R.D."/>
            <person name="Keri Z."/>
            <person name="LaButti K."/>
            <person name="Lipzen A."/>
            <person name="Lombard V."/>
            <person name="Magnuson J."/>
            <person name="Maillard F."/>
            <person name="Murat C."/>
            <person name="Nolan M."/>
            <person name="Ohm R.A."/>
            <person name="Pangilinan J."/>
            <person name="Pereira M.F."/>
            <person name="Perotto S."/>
            <person name="Peter M."/>
            <person name="Pfister S."/>
            <person name="Riley R."/>
            <person name="Sitrit Y."/>
            <person name="Stielow J.B."/>
            <person name="Szollosi G."/>
            <person name="Zifcakova L."/>
            <person name="Stursova M."/>
            <person name="Spatafora J.W."/>
            <person name="Tedersoo L."/>
            <person name="Vaario L.M."/>
            <person name="Yamada A."/>
            <person name="Yan M."/>
            <person name="Wang P."/>
            <person name="Xu J."/>
            <person name="Bruns T."/>
            <person name="Baldrian P."/>
            <person name="Vilgalys R."/>
            <person name="Dunand C."/>
            <person name="Henrissat B."/>
            <person name="Grigoriev I.V."/>
            <person name="Hibbett D."/>
            <person name="Nagy L.G."/>
            <person name="Martin F.M."/>
        </authorList>
    </citation>
    <scope>NUCLEOTIDE SEQUENCE</scope>
    <source>
        <strain evidence="9">UP504</strain>
    </source>
</reference>
<dbReference type="GO" id="GO:0022857">
    <property type="term" value="F:transmembrane transporter activity"/>
    <property type="evidence" value="ECO:0007669"/>
    <property type="project" value="InterPro"/>
</dbReference>
<sequence length="469" mass="50770">MSVKSHSDIEKVATLEESGSILGVPSSALKWHQRLRNVGVESRGIRPIAMEDRTDGQYNRILFLWIAMSFNLLPFSAGTLGPIAFGLSVRDSCLVILFFNVLCCIPPAYFCTWGPKMGMRQMIQARFSFGKFGVLLPVVLNLIGMIGFCILSCILGGQTLAAVADYHLSWSVGVVIISLVSLLVSFMGYTVLHWYERLSWAPVIIAVLVALGTGGKHLSNPTPAAPATAQAVLSFASVMAGFVLTWSPLSSDFTCYMRPEAPSHRIFIYSYVGLLFPVVTLQCLGAAVAACLGNVASWQDGYDQGSVGGLLAAMLAPAHGFGKFLVVLLSLGLVGNVAATFYSVSLNFQMLMPFLIVVPRYIFSIIATAIVIPLSIVGAHHFYATLNNFLALIGYWASAFTIIILEEHFIFRGGKASSYDISTWNTARELPTGIASLGAGLLSLGLVVPSIDQVWFVGPIAKHHRRHWV</sequence>
<dbReference type="GO" id="GO:0005886">
    <property type="term" value="C:plasma membrane"/>
    <property type="evidence" value="ECO:0007669"/>
    <property type="project" value="TreeGrafter"/>
</dbReference>
<dbReference type="Gene3D" id="1.10.4160.10">
    <property type="entry name" value="Hydantoin permease"/>
    <property type="match status" value="1"/>
</dbReference>
<dbReference type="OrthoDB" id="2116389at2759"/>
<dbReference type="PANTHER" id="PTHR31806:SF5">
    <property type="entry name" value="PURINE-CYTOSINE PERMEASE FCY21"/>
    <property type="match status" value="1"/>
</dbReference>
<accession>A0A9P6B1C2</accession>
<evidence type="ECO:0000256" key="4">
    <source>
        <dbReference type="ARBA" id="ARBA00022692"/>
    </source>
</evidence>
<feature type="transmembrane region" description="Helical" evidence="8">
    <location>
        <begin position="94"/>
        <end position="113"/>
    </location>
</feature>
<dbReference type="PIRSF" id="PIRSF002744">
    <property type="entry name" value="Pur-cyt_permease"/>
    <property type="match status" value="1"/>
</dbReference>
<dbReference type="EMBL" id="MU128945">
    <property type="protein sequence ID" value="KAF9515846.1"/>
    <property type="molecule type" value="Genomic_DNA"/>
</dbReference>
<evidence type="ECO:0008006" key="11">
    <source>
        <dbReference type="Google" id="ProtNLM"/>
    </source>
</evidence>
<protein>
    <recommendedName>
        <fullName evidence="11">Purine-cytosine permease</fullName>
    </recommendedName>
</protein>
<keyword evidence="10" id="KW-1185">Reference proteome</keyword>
<feature type="transmembrane region" description="Helical" evidence="8">
    <location>
        <begin position="169"/>
        <end position="191"/>
    </location>
</feature>
<gene>
    <name evidence="9" type="ORF">BS47DRAFT_1341452</name>
</gene>